<dbReference type="GO" id="GO:0005634">
    <property type="term" value="C:nucleus"/>
    <property type="evidence" value="ECO:0007669"/>
    <property type="project" value="UniProtKB-SubCell"/>
</dbReference>
<name>A0A7J8A997_PIPKU</name>
<dbReference type="FunFam" id="3.90.79.10:FF:000026">
    <property type="entry name" value="Adenine DNA glycosylase"/>
    <property type="match status" value="1"/>
</dbReference>
<evidence type="ECO:0000256" key="16">
    <source>
        <dbReference type="ARBA" id="ARBA00023295"/>
    </source>
</evidence>
<dbReference type="InterPro" id="IPR003651">
    <property type="entry name" value="Endonuclease3_FeS-loop_motif"/>
</dbReference>
<comment type="function">
    <text evidence="18">Adenine glycosylase active on G-A mispairs.</text>
</comment>
<evidence type="ECO:0000256" key="6">
    <source>
        <dbReference type="ARBA" id="ARBA00022023"/>
    </source>
</evidence>
<accession>A0A7J8A997</accession>
<feature type="compositionally biased region" description="Basic residues" evidence="19">
    <location>
        <begin position="1"/>
        <end position="16"/>
    </location>
</feature>
<dbReference type="PROSITE" id="PS01155">
    <property type="entry name" value="ENDONUCLEASE_III_2"/>
    <property type="match status" value="1"/>
</dbReference>
<dbReference type="SUPFAM" id="SSF48150">
    <property type="entry name" value="DNA-glycosylase"/>
    <property type="match status" value="1"/>
</dbReference>
<feature type="region of interest" description="Disordered" evidence="19">
    <location>
        <begin position="1"/>
        <end position="60"/>
    </location>
</feature>
<dbReference type="EMBL" id="JACAGB010000002">
    <property type="protein sequence ID" value="KAF6382938.1"/>
    <property type="molecule type" value="Genomic_DNA"/>
</dbReference>
<proteinExistence type="inferred from homology"/>
<feature type="domain" description="Nudix hydrolase" evidence="20">
    <location>
        <begin position="353"/>
        <end position="485"/>
    </location>
</feature>
<dbReference type="InterPro" id="IPR023170">
    <property type="entry name" value="HhH_base_excis_C"/>
</dbReference>
<dbReference type="NCBIfam" id="TIGR01084">
    <property type="entry name" value="mutY"/>
    <property type="match status" value="1"/>
</dbReference>
<evidence type="ECO:0000256" key="19">
    <source>
        <dbReference type="SAM" id="MobiDB-lite"/>
    </source>
</evidence>
<keyword evidence="12" id="KW-0411">Iron-sulfur</keyword>
<dbReference type="SMART" id="SM00478">
    <property type="entry name" value="ENDO3c"/>
    <property type="match status" value="1"/>
</dbReference>
<evidence type="ECO:0000256" key="4">
    <source>
        <dbReference type="ARBA" id="ARBA00008343"/>
    </source>
</evidence>
<comment type="cofactor">
    <cofactor evidence="18">
        <name>[4Fe-4S] cluster</name>
        <dbReference type="ChEBI" id="CHEBI:49883"/>
    </cofactor>
    <text evidence="18">Binds 1 [4Fe-4S] cluster.</text>
</comment>
<dbReference type="InterPro" id="IPR003265">
    <property type="entry name" value="HhH-GPD_domain"/>
</dbReference>
<evidence type="ECO:0000256" key="17">
    <source>
        <dbReference type="ARBA" id="ARBA00058024"/>
    </source>
</evidence>
<dbReference type="FunFam" id="1.10.1670.10:FF:000002">
    <property type="entry name" value="Adenine DNA glycosylase"/>
    <property type="match status" value="1"/>
</dbReference>
<dbReference type="PANTHER" id="PTHR42944">
    <property type="entry name" value="ADENINE DNA GLYCOSYLASE"/>
    <property type="match status" value="1"/>
</dbReference>
<dbReference type="GO" id="GO:0005739">
    <property type="term" value="C:mitochondrion"/>
    <property type="evidence" value="ECO:0007669"/>
    <property type="project" value="UniProtKB-SubCell"/>
</dbReference>
<dbReference type="Proteomes" id="UP000558488">
    <property type="component" value="Unassembled WGS sequence"/>
</dbReference>
<comment type="function">
    <text evidence="17">Involved in oxidative DNA damage repair. Initiates repair of A*oxoG to C*G by removing the inappropriately paired adenine base from the DNA backbone. Possesses both adenine and 2-OH-A DNA glycosylase activities.</text>
</comment>
<dbReference type="GO" id="GO:0032357">
    <property type="term" value="F:oxidized purine DNA binding"/>
    <property type="evidence" value="ECO:0007669"/>
    <property type="project" value="TreeGrafter"/>
</dbReference>
<dbReference type="InterPro" id="IPR005760">
    <property type="entry name" value="A/G_AdeGlyc_MutY"/>
</dbReference>
<keyword evidence="16 18" id="KW-0326">Glycosidase</keyword>
<evidence type="ECO:0000256" key="14">
    <source>
        <dbReference type="ARBA" id="ARBA00023204"/>
    </source>
</evidence>
<dbReference type="FunFam" id="1.10.340.30:FF:000002">
    <property type="entry name" value="Adenine DNA glycosylase"/>
    <property type="match status" value="1"/>
</dbReference>
<feature type="region of interest" description="Disordered" evidence="19">
    <location>
        <begin position="488"/>
        <end position="536"/>
    </location>
</feature>
<dbReference type="SUPFAM" id="SSF55811">
    <property type="entry name" value="Nudix"/>
    <property type="match status" value="1"/>
</dbReference>
<reference evidence="21 22" key="1">
    <citation type="journal article" date="2020" name="Nature">
        <title>Six reference-quality genomes reveal evolution of bat adaptations.</title>
        <authorList>
            <person name="Jebb D."/>
            <person name="Huang Z."/>
            <person name="Pippel M."/>
            <person name="Hughes G.M."/>
            <person name="Lavrichenko K."/>
            <person name="Devanna P."/>
            <person name="Winkler S."/>
            <person name="Jermiin L.S."/>
            <person name="Skirmuntt E.C."/>
            <person name="Katzourakis A."/>
            <person name="Burkitt-Gray L."/>
            <person name="Ray D.A."/>
            <person name="Sullivan K.A.M."/>
            <person name="Roscito J.G."/>
            <person name="Kirilenko B.M."/>
            <person name="Davalos L.M."/>
            <person name="Corthals A.P."/>
            <person name="Power M.L."/>
            <person name="Jones G."/>
            <person name="Ransome R.D."/>
            <person name="Dechmann D.K.N."/>
            <person name="Locatelli A.G."/>
            <person name="Puechmaille S.J."/>
            <person name="Fedrigo O."/>
            <person name="Jarvis E.D."/>
            <person name="Hiller M."/>
            <person name="Vernes S.C."/>
            <person name="Myers E.W."/>
            <person name="Teeling E.C."/>
        </authorList>
    </citation>
    <scope>NUCLEOTIDE SEQUENCE [LARGE SCALE GENOMIC DNA]</scope>
    <source>
        <strain evidence="21">MPipKuh1</strain>
        <tissue evidence="21">Flight muscle</tissue>
    </source>
</reference>
<protein>
    <recommendedName>
        <fullName evidence="6 18">Adenine DNA glycosylase</fullName>
        <ecNumber evidence="5 18">3.2.2.31</ecNumber>
    </recommendedName>
</protein>
<evidence type="ECO:0000256" key="8">
    <source>
        <dbReference type="ARBA" id="ARBA00022723"/>
    </source>
</evidence>
<keyword evidence="14" id="KW-0234">DNA repair</keyword>
<evidence type="ECO:0000313" key="22">
    <source>
        <dbReference type="Proteomes" id="UP000558488"/>
    </source>
</evidence>
<evidence type="ECO:0000256" key="11">
    <source>
        <dbReference type="ARBA" id="ARBA00023004"/>
    </source>
</evidence>
<gene>
    <name evidence="21" type="ORF">mPipKuh1_011948</name>
</gene>
<organism evidence="21 22">
    <name type="scientific">Pipistrellus kuhlii</name>
    <name type="common">Kuhl's pipistrelle</name>
    <dbReference type="NCBI Taxonomy" id="59472"/>
    <lineage>
        <taxon>Eukaryota</taxon>
        <taxon>Metazoa</taxon>
        <taxon>Chordata</taxon>
        <taxon>Craniata</taxon>
        <taxon>Vertebrata</taxon>
        <taxon>Euteleostomi</taxon>
        <taxon>Mammalia</taxon>
        <taxon>Eutheria</taxon>
        <taxon>Laurasiatheria</taxon>
        <taxon>Chiroptera</taxon>
        <taxon>Yangochiroptera</taxon>
        <taxon>Vespertilionidae</taxon>
        <taxon>Pipistrellus</taxon>
    </lineage>
</organism>
<evidence type="ECO:0000256" key="13">
    <source>
        <dbReference type="ARBA" id="ARBA00023128"/>
    </source>
</evidence>
<dbReference type="Gene3D" id="3.90.79.10">
    <property type="entry name" value="Nucleoside Triphosphate Pyrophosphohydrolase"/>
    <property type="match status" value="1"/>
</dbReference>
<evidence type="ECO:0000313" key="21">
    <source>
        <dbReference type="EMBL" id="KAF6382938.1"/>
    </source>
</evidence>
<dbReference type="InterPro" id="IPR004036">
    <property type="entry name" value="Endonuclease-III-like_CS2"/>
</dbReference>
<dbReference type="InterPro" id="IPR000445">
    <property type="entry name" value="HhH_motif"/>
</dbReference>
<dbReference type="GO" id="GO:0006298">
    <property type="term" value="P:mismatch repair"/>
    <property type="evidence" value="ECO:0007669"/>
    <property type="project" value="TreeGrafter"/>
</dbReference>
<keyword evidence="9 18" id="KW-0227">DNA damage</keyword>
<sequence length="536" mass="59146">MKKPRAAGGSRPRKQTSSREEKKKRALNSSQASPSPPGDPWCTTPEFPEPPAGQARRQEEVALQASVSPYHQFGDTAEVTAFRESLLSWYDLKKRDLPWRRRAEGEADLDRRAYAVWVSEVMLQQTQVATVINYYTRWMQKWPTLQDLASASLEEVNQLWAGLGYYSRGRRLQEGAQKVVEELGGQVPRTAETLQRLLPGVGRYTAGAVASIAFGQVTGVVDGNVVRVLCRVRGIGADPSNTFVSQQLWSLAQQLVDPARPGDFNQAAMELGAMVCTPQHPQCSQCPVQSLCRARRRVEREQLPASQSLPGSPDVEECAPGTGQCQLCAPPTAPWDQSLGVANFPRKASRKRPREECSAICVLEQRRAPGGARVLLVQRPSSGLLAGLWEFPSVSVDPSGRHQHKALLQELQNWAGPLPATHLHHLGQVVHTFSHIRLTYQVYGLALEGRAPVTGTAPGARWLTREEFHTAAVSTAMKKVFRVYEGQQAGTCKRPKRSQVSTPSRRKKPSPGQQVLDRFFRPQVPTDAPTPNSAAQ</sequence>
<evidence type="ECO:0000256" key="10">
    <source>
        <dbReference type="ARBA" id="ARBA00022801"/>
    </source>
</evidence>
<dbReference type="SMART" id="SM00525">
    <property type="entry name" value="FES"/>
    <property type="match status" value="1"/>
</dbReference>
<dbReference type="InterPro" id="IPR029119">
    <property type="entry name" value="MutY_C"/>
</dbReference>
<keyword evidence="15" id="KW-0539">Nucleus</keyword>
<evidence type="ECO:0000256" key="9">
    <source>
        <dbReference type="ARBA" id="ARBA00022763"/>
    </source>
</evidence>
<dbReference type="GO" id="GO:0046872">
    <property type="term" value="F:metal ion binding"/>
    <property type="evidence" value="ECO:0007669"/>
    <property type="project" value="UniProtKB-UniRule"/>
</dbReference>
<dbReference type="Pfam" id="PF14815">
    <property type="entry name" value="NUDIX_4"/>
    <property type="match status" value="1"/>
</dbReference>
<keyword evidence="10" id="KW-0378">Hydrolase</keyword>
<keyword evidence="22" id="KW-1185">Reference proteome</keyword>
<dbReference type="AlphaFoldDB" id="A0A7J8A997"/>
<dbReference type="PANTHER" id="PTHR42944:SF1">
    <property type="entry name" value="ADENINE DNA GLYCOSYLASE"/>
    <property type="match status" value="1"/>
</dbReference>
<dbReference type="CDD" id="cd03431">
    <property type="entry name" value="NUDIX_DNA_Glycosylase_C-MutY"/>
    <property type="match status" value="1"/>
</dbReference>
<comment type="caution">
    <text evidence="21">The sequence shown here is derived from an EMBL/GenBank/DDBJ whole genome shotgun (WGS) entry which is preliminary data.</text>
</comment>
<comment type="catalytic activity">
    <reaction evidence="1 18">
        <text>Hydrolyzes free adenine bases from 7,8-dihydro-8-oxoguanine:adenine mismatched double-stranded DNA, leaving an apurinic site.</text>
        <dbReference type="EC" id="3.2.2.31"/>
    </reaction>
</comment>
<evidence type="ECO:0000256" key="5">
    <source>
        <dbReference type="ARBA" id="ARBA00012045"/>
    </source>
</evidence>
<evidence type="ECO:0000259" key="20">
    <source>
        <dbReference type="PROSITE" id="PS51462"/>
    </source>
</evidence>
<dbReference type="InterPro" id="IPR011257">
    <property type="entry name" value="DNA_glycosylase"/>
</dbReference>
<evidence type="ECO:0000256" key="2">
    <source>
        <dbReference type="ARBA" id="ARBA00004123"/>
    </source>
</evidence>
<dbReference type="Pfam" id="PF10576">
    <property type="entry name" value="EndIII_4Fe-2S"/>
    <property type="match status" value="1"/>
</dbReference>
<dbReference type="InterPro" id="IPR015797">
    <property type="entry name" value="NUDIX_hydrolase-like_dom_sf"/>
</dbReference>
<evidence type="ECO:0000256" key="12">
    <source>
        <dbReference type="ARBA" id="ARBA00023014"/>
    </source>
</evidence>
<dbReference type="InterPro" id="IPR044298">
    <property type="entry name" value="MIG/MutY"/>
</dbReference>
<dbReference type="CDD" id="cd00056">
    <property type="entry name" value="ENDO3c"/>
    <property type="match status" value="1"/>
</dbReference>
<dbReference type="GO" id="GO:0000701">
    <property type="term" value="F:purine-specific mismatch base pair DNA N-glycosylase activity"/>
    <property type="evidence" value="ECO:0007669"/>
    <property type="project" value="UniProtKB-EC"/>
</dbReference>
<dbReference type="Gene3D" id="1.10.340.30">
    <property type="entry name" value="Hypothetical protein, domain 2"/>
    <property type="match status" value="1"/>
</dbReference>
<evidence type="ECO:0000256" key="3">
    <source>
        <dbReference type="ARBA" id="ARBA00004173"/>
    </source>
</evidence>
<dbReference type="Pfam" id="PF00633">
    <property type="entry name" value="HHH"/>
    <property type="match status" value="1"/>
</dbReference>
<keyword evidence="7" id="KW-0004">4Fe-4S</keyword>
<keyword evidence="11 18" id="KW-0408">Iron</keyword>
<dbReference type="GO" id="GO:0034039">
    <property type="term" value="F:8-oxo-7,8-dihydroguanine DNA N-glycosylase activity"/>
    <property type="evidence" value="ECO:0007669"/>
    <property type="project" value="TreeGrafter"/>
</dbReference>
<comment type="similarity">
    <text evidence="4 18">Belongs to the Nth/MutY family.</text>
</comment>
<dbReference type="EC" id="3.2.2.31" evidence="5 18"/>
<dbReference type="InterPro" id="IPR000086">
    <property type="entry name" value="NUDIX_hydrolase_dom"/>
</dbReference>
<evidence type="ECO:0000256" key="7">
    <source>
        <dbReference type="ARBA" id="ARBA00022485"/>
    </source>
</evidence>
<evidence type="ECO:0000256" key="18">
    <source>
        <dbReference type="RuleBase" id="RU365096"/>
    </source>
</evidence>
<dbReference type="GO" id="GO:0006284">
    <property type="term" value="P:base-excision repair"/>
    <property type="evidence" value="ECO:0007669"/>
    <property type="project" value="UniProtKB-UniRule"/>
</dbReference>
<dbReference type="Pfam" id="PF00730">
    <property type="entry name" value="HhH-GPD"/>
    <property type="match status" value="1"/>
</dbReference>
<dbReference type="GO" id="GO:0051539">
    <property type="term" value="F:4 iron, 4 sulfur cluster binding"/>
    <property type="evidence" value="ECO:0007669"/>
    <property type="project" value="UniProtKB-UniRule"/>
</dbReference>
<dbReference type="PROSITE" id="PS51462">
    <property type="entry name" value="NUDIX"/>
    <property type="match status" value="1"/>
</dbReference>
<dbReference type="Gene3D" id="1.10.1670.10">
    <property type="entry name" value="Helix-hairpin-Helix base-excision DNA repair enzymes (C-terminal)"/>
    <property type="match status" value="1"/>
</dbReference>
<evidence type="ECO:0000256" key="1">
    <source>
        <dbReference type="ARBA" id="ARBA00000843"/>
    </source>
</evidence>
<comment type="subcellular location">
    <subcellularLocation>
        <location evidence="3">Mitochondrion</location>
    </subcellularLocation>
    <subcellularLocation>
        <location evidence="2">Nucleus</location>
    </subcellularLocation>
</comment>
<dbReference type="GO" id="GO:0035485">
    <property type="term" value="F:adenine/guanine mispair binding"/>
    <property type="evidence" value="ECO:0007669"/>
    <property type="project" value="TreeGrafter"/>
</dbReference>
<evidence type="ECO:0000256" key="15">
    <source>
        <dbReference type="ARBA" id="ARBA00023242"/>
    </source>
</evidence>
<keyword evidence="13" id="KW-0496">Mitochondrion</keyword>
<keyword evidence="8" id="KW-0479">Metal-binding</keyword>